<sequence length="200" mass="23218">MLGDVTNISDDYANTAAEQELTEEEFEIIDEQVGNCTPENSFVGKYVTEIQNRLKGGVTPIEYQRKTYWVNVEYEGFDYNTRISLKPFLHKSGIFKDLSNIMRPLFQHGVGPHRLSKILRIMHTQRFDELQFVYYNGINNYRPNVASQLFKGQGPQKFEPFSDFFDQSKYNGDLPSSNYLSYAYSSLVSECRLFIDQHTS</sequence>
<dbReference type="Proteomes" id="UP000603453">
    <property type="component" value="Unassembled WGS sequence"/>
</dbReference>
<keyword evidence="2" id="KW-1185">Reference proteome</keyword>
<dbReference type="OrthoDB" id="2282351at2759"/>
<evidence type="ECO:0000313" key="2">
    <source>
        <dbReference type="Proteomes" id="UP000603453"/>
    </source>
</evidence>
<proteinExistence type="predicted"/>
<name>A0A8H7QF20_9FUNG</name>
<comment type="caution">
    <text evidence="1">The sequence shown here is derived from an EMBL/GenBank/DDBJ whole genome shotgun (WGS) entry which is preliminary data.</text>
</comment>
<evidence type="ECO:0000313" key="1">
    <source>
        <dbReference type="EMBL" id="KAG2190513.1"/>
    </source>
</evidence>
<gene>
    <name evidence="1" type="ORF">INT47_009811</name>
</gene>
<protein>
    <submittedName>
        <fullName evidence="1">Uncharacterized protein</fullName>
    </submittedName>
</protein>
<dbReference type="EMBL" id="JAEPRD010000640">
    <property type="protein sequence ID" value="KAG2190513.1"/>
    <property type="molecule type" value="Genomic_DNA"/>
</dbReference>
<reference evidence="1" key="1">
    <citation type="submission" date="2020-12" db="EMBL/GenBank/DDBJ databases">
        <title>Metabolic potential, ecology and presence of endohyphal bacteria is reflected in genomic diversity of Mucoromycotina.</title>
        <authorList>
            <person name="Muszewska A."/>
            <person name="Okrasinska A."/>
            <person name="Steczkiewicz K."/>
            <person name="Drgas O."/>
            <person name="Orlowska M."/>
            <person name="Perlinska-Lenart U."/>
            <person name="Aleksandrzak-Piekarczyk T."/>
            <person name="Szatraj K."/>
            <person name="Zielenkiewicz U."/>
            <person name="Pilsyk S."/>
            <person name="Malc E."/>
            <person name="Mieczkowski P."/>
            <person name="Kruszewska J.S."/>
            <person name="Biernat P."/>
            <person name="Pawlowska J."/>
        </authorList>
    </citation>
    <scope>NUCLEOTIDE SEQUENCE</scope>
    <source>
        <strain evidence="1">WA0000017839</strain>
    </source>
</reference>
<dbReference type="AlphaFoldDB" id="A0A8H7QF20"/>
<accession>A0A8H7QF20</accession>
<organism evidence="1 2">
    <name type="scientific">Mucor saturninus</name>
    <dbReference type="NCBI Taxonomy" id="64648"/>
    <lineage>
        <taxon>Eukaryota</taxon>
        <taxon>Fungi</taxon>
        <taxon>Fungi incertae sedis</taxon>
        <taxon>Mucoromycota</taxon>
        <taxon>Mucoromycotina</taxon>
        <taxon>Mucoromycetes</taxon>
        <taxon>Mucorales</taxon>
        <taxon>Mucorineae</taxon>
        <taxon>Mucoraceae</taxon>
        <taxon>Mucor</taxon>
    </lineage>
</organism>